<evidence type="ECO:0000256" key="7">
    <source>
        <dbReference type="ARBA" id="ARBA00024867"/>
    </source>
</evidence>
<gene>
    <name evidence="12" type="ORF">SAMN02745163_00460</name>
</gene>
<dbReference type="Pfam" id="PF00072">
    <property type="entry name" value="Response_reg"/>
    <property type="match status" value="1"/>
</dbReference>
<dbReference type="STRING" id="1121302.SAMN02745163_00460"/>
<feature type="domain" description="OmpR/PhoB-type" evidence="11">
    <location>
        <begin position="130"/>
        <end position="229"/>
    </location>
</feature>
<dbReference type="Gene3D" id="1.10.10.10">
    <property type="entry name" value="Winged helix-like DNA-binding domain superfamily/Winged helix DNA-binding domain"/>
    <property type="match status" value="1"/>
</dbReference>
<feature type="modified residue" description="4-aspartylphosphate" evidence="8">
    <location>
        <position position="52"/>
    </location>
</feature>
<name>A0A1M6CGV6_9CLOT</name>
<evidence type="ECO:0000313" key="13">
    <source>
        <dbReference type="Proteomes" id="UP000184310"/>
    </source>
</evidence>
<dbReference type="CDD" id="cd00383">
    <property type="entry name" value="trans_reg_C"/>
    <property type="match status" value="1"/>
</dbReference>
<dbReference type="SUPFAM" id="SSF46894">
    <property type="entry name" value="C-terminal effector domain of the bipartite response regulators"/>
    <property type="match status" value="1"/>
</dbReference>
<dbReference type="SUPFAM" id="SSF52172">
    <property type="entry name" value="CheY-like"/>
    <property type="match status" value="1"/>
</dbReference>
<protein>
    <recommendedName>
        <fullName evidence="1">Stage 0 sporulation protein A homolog</fullName>
    </recommendedName>
</protein>
<evidence type="ECO:0000313" key="12">
    <source>
        <dbReference type="EMBL" id="SHI60081.1"/>
    </source>
</evidence>
<dbReference type="FunFam" id="3.40.50.2300:FF:000001">
    <property type="entry name" value="DNA-binding response regulator PhoB"/>
    <property type="match status" value="1"/>
</dbReference>
<evidence type="ECO:0000256" key="4">
    <source>
        <dbReference type="ARBA" id="ARBA00023015"/>
    </source>
</evidence>
<keyword evidence="3" id="KW-0902">Two-component regulatory system</keyword>
<evidence type="ECO:0000259" key="10">
    <source>
        <dbReference type="PROSITE" id="PS50110"/>
    </source>
</evidence>
<dbReference type="OrthoDB" id="4127888at2"/>
<keyword evidence="5 9" id="KW-0238">DNA-binding</keyword>
<dbReference type="PROSITE" id="PS51755">
    <property type="entry name" value="OMPR_PHOB"/>
    <property type="match status" value="1"/>
</dbReference>
<dbReference type="GO" id="GO:0000976">
    <property type="term" value="F:transcription cis-regulatory region binding"/>
    <property type="evidence" value="ECO:0007669"/>
    <property type="project" value="TreeGrafter"/>
</dbReference>
<keyword evidence="13" id="KW-1185">Reference proteome</keyword>
<dbReference type="SMART" id="SM00448">
    <property type="entry name" value="REC"/>
    <property type="match status" value="1"/>
</dbReference>
<dbReference type="CDD" id="cd17574">
    <property type="entry name" value="REC_OmpR"/>
    <property type="match status" value="1"/>
</dbReference>
<dbReference type="InterPro" id="IPR001867">
    <property type="entry name" value="OmpR/PhoB-type_DNA-bd"/>
</dbReference>
<feature type="domain" description="Response regulatory" evidence="10">
    <location>
        <begin position="3"/>
        <end position="116"/>
    </location>
</feature>
<dbReference type="PROSITE" id="PS50110">
    <property type="entry name" value="RESPONSE_REGULATORY"/>
    <property type="match status" value="1"/>
</dbReference>
<dbReference type="EMBL" id="FQZB01000004">
    <property type="protein sequence ID" value="SHI60081.1"/>
    <property type="molecule type" value="Genomic_DNA"/>
</dbReference>
<dbReference type="Gene3D" id="6.10.250.690">
    <property type="match status" value="1"/>
</dbReference>
<dbReference type="GO" id="GO:0000156">
    <property type="term" value="F:phosphorelay response regulator activity"/>
    <property type="evidence" value="ECO:0007669"/>
    <property type="project" value="TreeGrafter"/>
</dbReference>
<evidence type="ECO:0000256" key="6">
    <source>
        <dbReference type="ARBA" id="ARBA00023163"/>
    </source>
</evidence>
<keyword evidence="6" id="KW-0804">Transcription</keyword>
<dbReference type="AlphaFoldDB" id="A0A1M6CGV6"/>
<dbReference type="GO" id="GO:0006355">
    <property type="term" value="P:regulation of DNA-templated transcription"/>
    <property type="evidence" value="ECO:0007669"/>
    <property type="project" value="InterPro"/>
</dbReference>
<dbReference type="InterPro" id="IPR001789">
    <property type="entry name" value="Sig_transdc_resp-reg_receiver"/>
</dbReference>
<sequence length="231" mass="26664">MEKILVVDDDKDIAFMLKNYLTKEGYEIEIAHDGIEGLKSVTGFMPKIILLDVMMPNMDGYTMLSKLRDFSNIPVILLTAKGEQMDKVLGFMKGCDDYVVKPFDLTELTFRIRAVLKRINSIANNKIENEDKIIIKDLEIIRDEFRVLKLGEDLKLTKKEFEILCLLASNKGRVYSTKLIYENLWGETFIENDNSILTHIRNLREKLGDNAKEGKYIKTVWGVGYKVEKDI</sequence>
<evidence type="ECO:0000256" key="5">
    <source>
        <dbReference type="ARBA" id="ARBA00023125"/>
    </source>
</evidence>
<dbReference type="FunFam" id="1.10.10.10:FF:000018">
    <property type="entry name" value="DNA-binding response regulator ResD"/>
    <property type="match status" value="1"/>
</dbReference>
<evidence type="ECO:0000256" key="9">
    <source>
        <dbReference type="PROSITE-ProRule" id="PRU01091"/>
    </source>
</evidence>
<dbReference type="InterPro" id="IPR011006">
    <property type="entry name" value="CheY-like_superfamily"/>
</dbReference>
<organism evidence="12 13">
    <name type="scientific">Clostridium cavendishii DSM 21758</name>
    <dbReference type="NCBI Taxonomy" id="1121302"/>
    <lineage>
        <taxon>Bacteria</taxon>
        <taxon>Bacillati</taxon>
        <taxon>Bacillota</taxon>
        <taxon>Clostridia</taxon>
        <taxon>Eubacteriales</taxon>
        <taxon>Clostridiaceae</taxon>
        <taxon>Clostridium</taxon>
    </lineage>
</organism>
<dbReference type="InterPro" id="IPR016032">
    <property type="entry name" value="Sig_transdc_resp-reg_C-effctor"/>
</dbReference>
<dbReference type="RefSeq" id="WP_072984885.1">
    <property type="nucleotide sequence ID" value="NZ_FQZB01000004.1"/>
</dbReference>
<dbReference type="GO" id="GO:0005829">
    <property type="term" value="C:cytosol"/>
    <property type="evidence" value="ECO:0007669"/>
    <property type="project" value="TreeGrafter"/>
</dbReference>
<feature type="DNA-binding region" description="OmpR/PhoB-type" evidence="9">
    <location>
        <begin position="130"/>
        <end position="229"/>
    </location>
</feature>
<dbReference type="Proteomes" id="UP000184310">
    <property type="component" value="Unassembled WGS sequence"/>
</dbReference>
<evidence type="ECO:0000256" key="2">
    <source>
        <dbReference type="ARBA" id="ARBA00022553"/>
    </source>
</evidence>
<dbReference type="Gene3D" id="3.40.50.2300">
    <property type="match status" value="1"/>
</dbReference>
<dbReference type="GO" id="GO:0032993">
    <property type="term" value="C:protein-DNA complex"/>
    <property type="evidence" value="ECO:0007669"/>
    <property type="project" value="TreeGrafter"/>
</dbReference>
<dbReference type="InterPro" id="IPR036388">
    <property type="entry name" value="WH-like_DNA-bd_sf"/>
</dbReference>
<proteinExistence type="predicted"/>
<evidence type="ECO:0000256" key="3">
    <source>
        <dbReference type="ARBA" id="ARBA00023012"/>
    </source>
</evidence>
<dbReference type="PANTHER" id="PTHR48111:SF10">
    <property type="entry name" value="STAGE 0 SPORULATION PROTEIN A HOMOLOG"/>
    <property type="match status" value="1"/>
</dbReference>
<evidence type="ECO:0000256" key="8">
    <source>
        <dbReference type="PROSITE-ProRule" id="PRU00169"/>
    </source>
</evidence>
<evidence type="ECO:0000259" key="11">
    <source>
        <dbReference type="PROSITE" id="PS51755"/>
    </source>
</evidence>
<keyword evidence="2 8" id="KW-0597">Phosphoprotein</keyword>
<dbReference type="Pfam" id="PF00486">
    <property type="entry name" value="Trans_reg_C"/>
    <property type="match status" value="1"/>
</dbReference>
<dbReference type="InterPro" id="IPR039420">
    <property type="entry name" value="WalR-like"/>
</dbReference>
<comment type="function">
    <text evidence="7">May play the central regulatory role in sporulation. It may be an element of the effector pathway responsible for the activation of sporulation genes in response to nutritional stress. Spo0A may act in concert with spo0H (a sigma factor) to control the expression of some genes that are critical to the sporulation process.</text>
</comment>
<dbReference type="PANTHER" id="PTHR48111">
    <property type="entry name" value="REGULATOR OF RPOS"/>
    <property type="match status" value="1"/>
</dbReference>
<reference evidence="12 13" key="1">
    <citation type="submission" date="2016-11" db="EMBL/GenBank/DDBJ databases">
        <authorList>
            <person name="Jaros S."/>
            <person name="Januszkiewicz K."/>
            <person name="Wedrychowicz H."/>
        </authorList>
    </citation>
    <scope>NUCLEOTIDE SEQUENCE [LARGE SCALE GENOMIC DNA]</scope>
    <source>
        <strain evidence="12 13">DSM 21758</strain>
    </source>
</reference>
<dbReference type="SMART" id="SM00862">
    <property type="entry name" value="Trans_reg_C"/>
    <property type="match status" value="1"/>
</dbReference>
<evidence type="ECO:0000256" key="1">
    <source>
        <dbReference type="ARBA" id="ARBA00018672"/>
    </source>
</evidence>
<accession>A0A1M6CGV6</accession>
<keyword evidence="4" id="KW-0805">Transcription regulation</keyword>